<dbReference type="EMBL" id="GBRH01247997">
    <property type="protein sequence ID" value="JAD49898.1"/>
    <property type="molecule type" value="Transcribed_RNA"/>
</dbReference>
<dbReference type="AlphaFoldDB" id="A0A0A9AJ39"/>
<reference evidence="1" key="2">
    <citation type="journal article" date="2015" name="Data Brief">
        <title>Shoot transcriptome of the giant reed, Arundo donax.</title>
        <authorList>
            <person name="Barrero R.A."/>
            <person name="Guerrero F.D."/>
            <person name="Moolhuijzen P."/>
            <person name="Goolsby J.A."/>
            <person name="Tidwell J."/>
            <person name="Bellgard S.E."/>
            <person name="Bellgard M.I."/>
        </authorList>
    </citation>
    <scope>NUCLEOTIDE SEQUENCE</scope>
    <source>
        <tissue evidence="1">Shoot tissue taken approximately 20 cm above the soil surface</tissue>
    </source>
</reference>
<reference evidence="1" key="1">
    <citation type="submission" date="2014-09" db="EMBL/GenBank/DDBJ databases">
        <authorList>
            <person name="Magalhaes I.L.F."/>
            <person name="Oliveira U."/>
            <person name="Santos F.R."/>
            <person name="Vidigal T.H.D.A."/>
            <person name="Brescovit A.D."/>
            <person name="Santos A.J."/>
        </authorList>
    </citation>
    <scope>NUCLEOTIDE SEQUENCE</scope>
    <source>
        <tissue evidence="1">Shoot tissue taken approximately 20 cm above the soil surface</tissue>
    </source>
</reference>
<organism evidence="1">
    <name type="scientific">Arundo donax</name>
    <name type="common">Giant reed</name>
    <name type="synonym">Donax arundinaceus</name>
    <dbReference type="NCBI Taxonomy" id="35708"/>
    <lineage>
        <taxon>Eukaryota</taxon>
        <taxon>Viridiplantae</taxon>
        <taxon>Streptophyta</taxon>
        <taxon>Embryophyta</taxon>
        <taxon>Tracheophyta</taxon>
        <taxon>Spermatophyta</taxon>
        <taxon>Magnoliopsida</taxon>
        <taxon>Liliopsida</taxon>
        <taxon>Poales</taxon>
        <taxon>Poaceae</taxon>
        <taxon>PACMAD clade</taxon>
        <taxon>Arundinoideae</taxon>
        <taxon>Arundineae</taxon>
        <taxon>Arundo</taxon>
    </lineage>
</organism>
<accession>A0A0A9AJ39</accession>
<protein>
    <submittedName>
        <fullName evidence="1">Uncharacterized protein</fullName>
    </submittedName>
</protein>
<proteinExistence type="predicted"/>
<name>A0A0A9AJ39_ARUDO</name>
<evidence type="ECO:0000313" key="1">
    <source>
        <dbReference type="EMBL" id="JAD49898.1"/>
    </source>
</evidence>
<sequence>MYTCSLFISYVNWMYKLPWLSISHGTVFPCWIFSFATRDNQLPYYLLRLLEYNLYIS</sequence>